<evidence type="ECO:0000313" key="4">
    <source>
        <dbReference type="Proteomes" id="UP000006671"/>
    </source>
</evidence>
<evidence type="ECO:0000313" key="3">
    <source>
        <dbReference type="EMBL" id="EFC36222.1"/>
    </source>
</evidence>
<feature type="chain" id="PRO_5003038557" evidence="2">
    <location>
        <begin position="21"/>
        <end position="185"/>
    </location>
</feature>
<evidence type="ECO:0000256" key="1">
    <source>
        <dbReference type="SAM" id="Phobius"/>
    </source>
</evidence>
<protein>
    <submittedName>
        <fullName evidence="3">Predicted protein</fullName>
    </submittedName>
</protein>
<evidence type="ECO:0000256" key="2">
    <source>
        <dbReference type="SAM" id="SignalP"/>
    </source>
</evidence>
<dbReference type="GeneID" id="8860919"/>
<keyword evidence="1" id="KW-1133">Transmembrane helix</keyword>
<sequence length="185" mass="19768">MKSTLLFIAAFIALLGLVSAQYQTFTYFTDSSCSAANYVYEKTVPASACTGSNATTACTATKNYYYTSACVSAYPSTVNGFMFTSEYDNSTCVGDVKSVTRYKLGACYISGSYSYKYTNECRWITYTDTACTTAGTSGASGVAIPVDTCQSSYNIVQKCVKQSNAQMIGVSAVALIFAIVSFLGF</sequence>
<keyword evidence="1" id="KW-0472">Membrane</keyword>
<dbReference type="KEGG" id="ngr:NAEGRDRAFT_76119"/>
<dbReference type="Proteomes" id="UP000006671">
    <property type="component" value="Unassembled WGS sequence"/>
</dbReference>
<name>D2W3Z3_NAEGR</name>
<feature type="transmembrane region" description="Helical" evidence="1">
    <location>
        <begin position="165"/>
        <end position="184"/>
    </location>
</feature>
<keyword evidence="2" id="KW-0732">Signal</keyword>
<proteinExistence type="predicted"/>
<dbReference type="RefSeq" id="XP_002668966.1">
    <property type="nucleotide sequence ID" value="XM_002668920.1"/>
</dbReference>
<dbReference type="InParanoid" id="D2W3Z3"/>
<organism evidence="4">
    <name type="scientific">Naegleria gruberi</name>
    <name type="common">Amoeba</name>
    <dbReference type="NCBI Taxonomy" id="5762"/>
    <lineage>
        <taxon>Eukaryota</taxon>
        <taxon>Discoba</taxon>
        <taxon>Heterolobosea</taxon>
        <taxon>Tetramitia</taxon>
        <taxon>Eutetramitia</taxon>
        <taxon>Vahlkampfiidae</taxon>
        <taxon>Naegleria</taxon>
    </lineage>
</organism>
<dbReference type="EMBL" id="GG738935">
    <property type="protein sequence ID" value="EFC36222.1"/>
    <property type="molecule type" value="Genomic_DNA"/>
</dbReference>
<accession>D2W3Z3</accession>
<keyword evidence="4" id="KW-1185">Reference proteome</keyword>
<dbReference type="VEuPathDB" id="AmoebaDB:NAEGRDRAFT_76119"/>
<keyword evidence="1" id="KW-0812">Transmembrane</keyword>
<dbReference type="AlphaFoldDB" id="D2W3Z3"/>
<feature type="signal peptide" evidence="2">
    <location>
        <begin position="1"/>
        <end position="20"/>
    </location>
</feature>
<reference evidence="3 4" key="1">
    <citation type="journal article" date="2010" name="Cell">
        <title>The genome of Naegleria gruberi illuminates early eukaryotic versatility.</title>
        <authorList>
            <person name="Fritz-Laylin L.K."/>
            <person name="Prochnik S.E."/>
            <person name="Ginger M.L."/>
            <person name="Dacks J.B."/>
            <person name="Carpenter M.L."/>
            <person name="Field M.C."/>
            <person name="Kuo A."/>
            <person name="Paredez A."/>
            <person name="Chapman J."/>
            <person name="Pham J."/>
            <person name="Shu S."/>
            <person name="Neupane R."/>
            <person name="Cipriano M."/>
            <person name="Mancuso J."/>
            <person name="Tu H."/>
            <person name="Salamov A."/>
            <person name="Lindquist E."/>
            <person name="Shapiro H."/>
            <person name="Lucas S."/>
            <person name="Grigoriev I.V."/>
            <person name="Cande W.Z."/>
            <person name="Fulton C."/>
            <person name="Rokhsar D.S."/>
            <person name="Dawson S.C."/>
        </authorList>
    </citation>
    <scope>NUCLEOTIDE SEQUENCE [LARGE SCALE GENOMIC DNA]</scope>
    <source>
        <strain evidence="3 4">NEG-M</strain>
    </source>
</reference>
<gene>
    <name evidence="3" type="ORF">NAEGRDRAFT_76119</name>
</gene>